<comment type="subunit">
    <text evidence="3 9">Homodimer.</text>
</comment>
<keyword evidence="4 9" id="KW-0210">Decarboxylase</keyword>
<feature type="domain" description="Orotidine 5'-phosphate decarboxylase" evidence="13">
    <location>
        <begin position="6"/>
        <end position="226"/>
    </location>
</feature>
<feature type="binding site" evidence="9">
    <location>
        <begin position="61"/>
        <end position="70"/>
    </location>
    <ligand>
        <name>substrate</name>
    </ligand>
</feature>
<evidence type="ECO:0000256" key="8">
    <source>
        <dbReference type="ARBA" id="ARBA00061012"/>
    </source>
</evidence>
<dbReference type="PROSITE" id="PS00156">
    <property type="entry name" value="OMPDECASE"/>
    <property type="match status" value="1"/>
</dbReference>
<feature type="binding site" evidence="9 11">
    <location>
        <position position="211"/>
    </location>
    <ligand>
        <name>substrate</name>
    </ligand>
</feature>
<sequence length="232" mass="24232">MTPSKRIIVALDFATEAEALALVERLDPTGCRVKVGKELFTRCGPVFVEKLQSCGFEVFLDLKFHDIPNTVAGACAAAADLGVWMVNLHISGGARMIEAARARLDRMSSRPLLIGVTLLTSLNREDLSAVGCPGEPGERVLALAALGHAAGLDGVVCSPLEAAAVRAAQGPDFRLVTPGVRPAGASLGDQVRVMTPRDALAAGADDLVIGRPITEADDPLAALRAIEDSLMT</sequence>
<reference evidence="15" key="1">
    <citation type="submission" date="2016-10" db="EMBL/GenBank/DDBJ databases">
        <authorList>
            <person name="Varghese N."/>
            <person name="Submissions S."/>
        </authorList>
    </citation>
    <scope>NUCLEOTIDE SEQUENCE [LARGE SCALE GENOMIC DNA]</scope>
    <source>
        <strain evidence="15">DSM 217</strain>
    </source>
</reference>
<evidence type="ECO:0000256" key="9">
    <source>
        <dbReference type="HAMAP-Rule" id="MF_01200"/>
    </source>
</evidence>
<dbReference type="OrthoDB" id="9806203at2"/>
<evidence type="ECO:0000256" key="11">
    <source>
        <dbReference type="PIRSR" id="PIRSR614732-2"/>
    </source>
</evidence>
<dbReference type="Gene3D" id="3.20.20.70">
    <property type="entry name" value="Aldolase class I"/>
    <property type="match status" value="1"/>
</dbReference>
<accession>A0A1H2XM93</accession>
<dbReference type="GO" id="GO:0006207">
    <property type="term" value="P:'de novo' pyrimidine nucleobase biosynthetic process"/>
    <property type="evidence" value="ECO:0007669"/>
    <property type="project" value="InterPro"/>
</dbReference>
<evidence type="ECO:0000256" key="4">
    <source>
        <dbReference type="ARBA" id="ARBA00022793"/>
    </source>
</evidence>
<dbReference type="GO" id="GO:0044205">
    <property type="term" value="P:'de novo' UMP biosynthetic process"/>
    <property type="evidence" value="ECO:0007669"/>
    <property type="project" value="UniProtKB-UniRule"/>
</dbReference>
<dbReference type="EMBL" id="FNNZ01000011">
    <property type="protein sequence ID" value="SDW94023.1"/>
    <property type="molecule type" value="Genomic_DNA"/>
</dbReference>
<evidence type="ECO:0000256" key="5">
    <source>
        <dbReference type="ARBA" id="ARBA00022975"/>
    </source>
</evidence>
<dbReference type="RefSeq" id="WP_093032504.1">
    <property type="nucleotide sequence ID" value="NZ_FNNZ01000011.1"/>
</dbReference>
<keyword evidence="15" id="KW-1185">Reference proteome</keyword>
<dbReference type="GO" id="GO:0004590">
    <property type="term" value="F:orotidine-5'-phosphate decarboxylase activity"/>
    <property type="evidence" value="ECO:0007669"/>
    <property type="project" value="UniProtKB-UniRule"/>
</dbReference>
<comment type="similarity">
    <text evidence="8 9">Belongs to the OMP decarboxylase family. Type 1 subfamily.</text>
</comment>
<feature type="binding site" evidence="9 11">
    <location>
        <position position="181"/>
    </location>
    <ligand>
        <name>substrate</name>
    </ligand>
</feature>
<dbReference type="AlphaFoldDB" id="A0A1H2XM93"/>
<dbReference type="SMART" id="SM00934">
    <property type="entry name" value="OMPdecase"/>
    <property type="match status" value="1"/>
</dbReference>
<dbReference type="NCBIfam" id="TIGR01740">
    <property type="entry name" value="pyrF"/>
    <property type="match status" value="1"/>
</dbReference>
<feature type="active site" description="For OMPdecase activity" evidence="10">
    <location>
        <position position="66"/>
    </location>
</feature>
<name>A0A1H2XM93_THIRO</name>
<dbReference type="PANTHER" id="PTHR32119:SF2">
    <property type="entry name" value="OROTIDINE 5'-PHOSPHATE DECARBOXYLASE"/>
    <property type="match status" value="1"/>
</dbReference>
<dbReference type="InterPro" id="IPR018089">
    <property type="entry name" value="OMPdecase_AS"/>
</dbReference>
<evidence type="ECO:0000256" key="2">
    <source>
        <dbReference type="ARBA" id="ARBA00004861"/>
    </source>
</evidence>
<dbReference type="GO" id="GO:0005829">
    <property type="term" value="C:cytosol"/>
    <property type="evidence" value="ECO:0007669"/>
    <property type="project" value="TreeGrafter"/>
</dbReference>
<organism evidence="14 15">
    <name type="scientific">Thiocapsa roseopersicina</name>
    <dbReference type="NCBI Taxonomy" id="1058"/>
    <lineage>
        <taxon>Bacteria</taxon>
        <taxon>Pseudomonadati</taxon>
        <taxon>Pseudomonadota</taxon>
        <taxon>Gammaproteobacteria</taxon>
        <taxon>Chromatiales</taxon>
        <taxon>Chromatiaceae</taxon>
        <taxon>Thiocapsa</taxon>
    </lineage>
</organism>
<dbReference type="SUPFAM" id="SSF51366">
    <property type="entry name" value="Ribulose-phoshate binding barrel"/>
    <property type="match status" value="1"/>
</dbReference>
<dbReference type="InterPro" id="IPR011060">
    <property type="entry name" value="RibuloseP-bd_barrel"/>
</dbReference>
<feature type="binding site" evidence="9 11">
    <location>
        <position position="190"/>
    </location>
    <ligand>
        <name>substrate</name>
    </ligand>
</feature>
<evidence type="ECO:0000256" key="7">
    <source>
        <dbReference type="ARBA" id="ARBA00049157"/>
    </source>
</evidence>
<protein>
    <recommendedName>
        <fullName evidence="9">Orotidine 5'-phosphate decarboxylase</fullName>
        <ecNumber evidence="9">4.1.1.23</ecNumber>
    </recommendedName>
    <alternativeName>
        <fullName evidence="9">OMP decarboxylase</fullName>
        <shortName evidence="9">OMPDCase</shortName>
        <shortName evidence="9">OMPdecase</shortName>
    </alternativeName>
</protein>
<gene>
    <name evidence="9" type="primary">pyrF</name>
    <name evidence="14" type="ORF">SAMN05421783_11134</name>
</gene>
<dbReference type="Proteomes" id="UP000198816">
    <property type="component" value="Unassembled WGS sequence"/>
</dbReference>
<dbReference type="InterPro" id="IPR047596">
    <property type="entry name" value="OMPdecase_bac"/>
</dbReference>
<dbReference type="InterPro" id="IPR014732">
    <property type="entry name" value="OMPdecase"/>
</dbReference>
<evidence type="ECO:0000256" key="6">
    <source>
        <dbReference type="ARBA" id="ARBA00023239"/>
    </source>
</evidence>
<evidence type="ECO:0000256" key="10">
    <source>
        <dbReference type="PIRSR" id="PIRSR614732-1"/>
    </source>
</evidence>
<feature type="binding site" evidence="9 11">
    <location>
        <position position="120"/>
    </location>
    <ligand>
        <name>substrate</name>
    </ligand>
</feature>
<feature type="binding site" evidence="9 11">
    <location>
        <position position="12"/>
    </location>
    <ligand>
        <name>substrate</name>
    </ligand>
</feature>
<dbReference type="Pfam" id="PF00215">
    <property type="entry name" value="OMPdecase"/>
    <property type="match status" value="1"/>
</dbReference>
<feature type="active site" description="Proton donor" evidence="9">
    <location>
        <position position="63"/>
    </location>
</feature>
<dbReference type="HAMAP" id="MF_01200_B">
    <property type="entry name" value="OMPdecase_type1_B"/>
    <property type="match status" value="1"/>
</dbReference>
<feature type="active site" description="For OMPdecase activity" evidence="10">
    <location>
        <position position="63"/>
    </location>
</feature>
<comment type="catalytic activity">
    <reaction evidence="7 9 12">
        <text>orotidine 5'-phosphate + H(+) = UMP + CO2</text>
        <dbReference type="Rhea" id="RHEA:11596"/>
        <dbReference type="ChEBI" id="CHEBI:15378"/>
        <dbReference type="ChEBI" id="CHEBI:16526"/>
        <dbReference type="ChEBI" id="CHEBI:57538"/>
        <dbReference type="ChEBI" id="CHEBI:57865"/>
        <dbReference type="EC" id="4.1.1.23"/>
    </reaction>
</comment>
<keyword evidence="6 9" id="KW-0456">Lyase</keyword>
<evidence type="ECO:0000256" key="3">
    <source>
        <dbReference type="ARBA" id="ARBA00011738"/>
    </source>
</evidence>
<dbReference type="NCBIfam" id="NF001273">
    <property type="entry name" value="PRK00230.1"/>
    <property type="match status" value="1"/>
</dbReference>
<comment type="function">
    <text evidence="1 9">Catalyzes the decarboxylation of orotidine 5'-monophosphate (OMP) to uridine 5'-monophosphate (UMP).</text>
</comment>
<feature type="active site" description="For OMPdecase activity" evidence="10">
    <location>
        <position position="61"/>
    </location>
</feature>
<proteinExistence type="inferred from homology"/>
<dbReference type="CDD" id="cd04725">
    <property type="entry name" value="OMP_decarboxylase_like"/>
    <property type="match status" value="1"/>
</dbReference>
<comment type="pathway">
    <text evidence="2 9 12">Pyrimidine metabolism; UMP biosynthesis via de novo pathway; UMP from orotate: step 2/2.</text>
</comment>
<evidence type="ECO:0000313" key="15">
    <source>
        <dbReference type="Proteomes" id="UP000198816"/>
    </source>
</evidence>
<keyword evidence="5 9" id="KW-0665">Pyrimidine biosynthesis</keyword>
<feature type="binding site" evidence="9 11">
    <location>
        <position position="34"/>
    </location>
    <ligand>
        <name>substrate</name>
    </ligand>
</feature>
<evidence type="ECO:0000256" key="12">
    <source>
        <dbReference type="RuleBase" id="RU000512"/>
    </source>
</evidence>
<feature type="binding site" evidence="9 11">
    <location>
        <position position="210"/>
    </location>
    <ligand>
        <name>substrate</name>
    </ligand>
</feature>
<dbReference type="EC" id="4.1.1.23" evidence="9"/>
<evidence type="ECO:0000313" key="14">
    <source>
        <dbReference type="EMBL" id="SDW94023.1"/>
    </source>
</evidence>
<dbReference type="PANTHER" id="PTHR32119">
    <property type="entry name" value="OROTIDINE 5'-PHOSPHATE DECARBOXYLASE"/>
    <property type="match status" value="1"/>
</dbReference>
<dbReference type="InterPro" id="IPR013785">
    <property type="entry name" value="Aldolase_TIM"/>
</dbReference>
<dbReference type="InterPro" id="IPR001754">
    <property type="entry name" value="OMPdeCOase_dom"/>
</dbReference>
<dbReference type="STRING" id="1058.SAMN05421783_11134"/>
<evidence type="ECO:0000259" key="13">
    <source>
        <dbReference type="SMART" id="SM00934"/>
    </source>
</evidence>
<evidence type="ECO:0000256" key="1">
    <source>
        <dbReference type="ARBA" id="ARBA00002356"/>
    </source>
</evidence>
<dbReference type="FunFam" id="3.20.20.70:FF:000015">
    <property type="entry name" value="Orotidine 5'-phosphate decarboxylase"/>
    <property type="match status" value="1"/>
</dbReference>
<dbReference type="UniPathway" id="UPA00070">
    <property type="reaction ID" value="UER00120"/>
</dbReference>